<keyword evidence="2" id="KW-0812">Transmembrane</keyword>
<feature type="transmembrane region" description="Helical" evidence="2">
    <location>
        <begin position="280"/>
        <end position="299"/>
    </location>
</feature>
<dbReference type="OrthoDB" id="531718at2"/>
<feature type="domain" description="Secretion system C-terminal sorting" evidence="4">
    <location>
        <begin position="318"/>
        <end position="385"/>
    </location>
</feature>
<dbReference type="RefSeq" id="WP_105216986.1">
    <property type="nucleotide sequence ID" value="NZ_CP027062.1"/>
</dbReference>
<dbReference type="AlphaFoldDB" id="A0A2S0HYR1"/>
<sequence>MKASHTLITLCCLLFAFPLLAQSPASLAELLERKNKTTHQCVTAVFSPEEIEILRAHFGRNTEVPVVDMRIGDSDVYGVENQTETMGKLNKANPASFTPINGSPIVAPNFEGAGASTPSGDKTYVVDNNNNLYELILATGVYTLLGAIAGIPVGESITGLEFNPVDGLLYALSTDAVQTTLLLIGIVALTATVIGITGMVLGIALAATLTGQFFALDIDSDNIFSISLITGLAILVGAIGFDANFGQGMALSVIAGVILLAAFNNAVFDSELRIVDITTGLTTLIGIIIVGTLAQMAWISNPDTSLSVNENLNKLFNIYPNPAADSFYVQADDRIESVSIFDMHGRRVMYQPVDALNSEVDISYLASGQYLCSAVVNGKAGMYKIIKQ</sequence>
<dbReference type="NCBIfam" id="TIGR04183">
    <property type="entry name" value="Por_Secre_tail"/>
    <property type="match status" value="1"/>
</dbReference>
<feature type="transmembrane region" description="Helical" evidence="2">
    <location>
        <begin position="181"/>
        <end position="210"/>
    </location>
</feature>
<dbReference type="EMBL" id="CP027062">
    <property type="protein sequence ID" value="AVI51746.1"/>
    <property type="molecule type" value="Genomic_DNA"/>
</dbReference>
<evidence type="ECO:0000256" key="3">
    <source>
        <dbReference type="SAM" id="SignalP"/>
    </source>
</evidence>
<feature type="transmembrane region" description="Helical" evidence="2">
    <location>
        <begin position="247"/>
        <end position="268"/>
    </location>
</feature>
<keyword evidence="2" id="KW-0472">Membrane</keyword>
<evidence type="ECO:0000313" key="6">
    <source>
        <dbReference type="Proteomes" id="UP000238442"/>
    </source>
</evidence>
<gene>
    <name evidence="5" type="ORF">C5O00_11445</name>
</gene>
<feature type="transmembrane region" description="Helical" evidence="2">
    <location>
        <begin position="222"/>
        <end position="241"/>
    </location>
</feature>
<name>A0A2S0HYR1_9FLAO</name>
<dbReference type="Proteomes" id="UP000238442">
    <property type="component" value="Chromosome"/>
</dbReference>
<evidence type="ECO:0000256" key="1">
    <source>
        <dbReference type="ARBA" id="ARBA00022729"/>
    </source>
</evidence>
<proteinExistence type="predicted"/>
<dbReference type="SUPFAM" id="SSF63825">
    <property type="entry name" value="YWTD domain"/>
    <property type="match status" value="1"/>
</dbReference>
<evidence type="ECO:0000259" key="4">
    <source>
        <dbReference type="Pfam" id="PF18962"/>
    </source>
</evidence>
<protein>
    <recommendedName>
        <fullName evidence="4">Secretion system C-terminal sorting domain-containing protein</fullName>
    </recommendedName>
</protein>
<keyword evidence="6" id="KW-1185">Reference proteome</keyword>
<dbReference type="KEGG" id="aue:C5O00_11445"/>
<keyword evidence="1 3" id="KW-0732">Signal</keyword>
<feature type="signal peptide" evidence="3">
    <location>
        <begin position="1"/>
        <end position="21"/>
    </location>
</feature>
<feature type="chain" id="PRO_5015533682" description="Secretion system C-terminal sorting domain-containing protein" evidence="3">
    <location>
        <begin position="22"/>
        <end position="388"/>
    </location>
</feature>
<keyword evidence="2" id="KW-1133">Transmembrane helix</keyword>
<accession>A0A2S0HYR1</accession>
<evidence type="ECO:0000313" key="5">
    <source>
        <dbReference type="EMBL" id="AVI51746.1"/>
    </source>
</evidence>
<dbReference type="InterPro" id="IPR026444">
    <property type="entry name" value="Secre_tail"/>
</dbReference>
<dbReference type="Pfam" id="PF18962">
    <property type="entry name" value="Por_Secre_tail"/>
    <property type="match status" value="1"/>
</dbReference>
<organism evidence="5 6">
    <name type="scientific">Pukyongia salina</name>
    <dbReference type="NCBI Taxonomy" id="2094025"/>
    <lineage>
        <taxon>Bacteria</taxon>
        <taxon>Pseudomonadati</taxon>
        <taxon>Bacteroidota</taxon>
        <taxon>Flavobacteriia</taxon>
        <taxon>Flavobacteriales</taxon>
        <taxon>Flavobacteriaceae</taxon>
        <taxon>Pukyongia</taxon>
    </lineage>
</organism>
<reference evidence="5 6" key="1">
    <citation type="submission" date="2018-02" db="EMBL/GenBank/DDBJ databases">
        <title>Genomic analysis of the strain RR4-38 isolated from a seawater recirculating aquaculture system.</title>
        <authorList>
            <person name="Kim Y.-S."/>
            <person name="Jang Y.H."/>
            <person name="Kim K.-H."/>
        </authorList>
    </citation>
    <scope>NUCLEOTIDE SEQUENCE [LARGE SCALE GENOMIC DNA]</scope>
    <source>
        <strain evidence="5 6">RR4-38</strain>
    </source>
</reference>
<evidence type="ECO:0000256" key="2">
    <source>
        <dbReference type="SAM" id="Phobius"/>
    </source>
</evidence>